<sequence length="42" mass="4758">MNAHILPFMLLTPHLLLSLSYLPYANPVSDKRAFSPMMNSPK</sequence>
<reference evidence="1 2" key="1">
    <citation type="submission" date="2013-06" db="EMBL/GenBank/DDBJ databases">
        <authorList>
            <person name="Weinstock G."/>
            <person name="Sodergren E."/>
            <person name="Lobos E.A."/>
            <person name="Fulton L."/>
            <person name="Fulton R."/>
            <person name="Courtney L."/>
            <person name="Fronick C."/>
            <person name="O'Laughlin M."/>
            <person name="Godfrey J."/>
            <person name="Wilson R.M."/>
            <person name="Miner T."/>
            <person name="Farmer C."/>
            <person name="Delehaunty K."/>
            <person name="Cordes M."/>
            <person name="Minx P."/>
            <person name="Tomlinson C."/>
            <person name="Chen J."/>
            <person name="Wollam A."/>
            <person name="Pepin K.H."/>
            <person name="Bhonagiri V."/>
            <person name="Zhang X."/>
            <person name="Warren W."/>
            <person name="Mitreva M."/>
            <person name="Mardis E.R."/>
            <person name="Wilson R.K."/>
        </authorList>
    </citation>
    <scope>NUCLEOTIDE SEQUENCE [LARGE SCALE GENOMIC DNA]</scope>
    <source>
        <strain evidence="1 2">F0570</strain>
    </source>
</reference>
<protein>
    <submittedName>
        <fullName evidence="1">Uncharacterized protein</fullName>
    </submittedName>
</protein>
<proteinExistence type="predicted"/>
<name>A0A0E2LP62_PORGN</name>
<evidence type="ECO:0000313" key="1">
    <source>
        <dbReference type="EMBL" id="ERJ64670.1"/>
    </source>
</evidence>
<organism evidence="1 2">
    <name type="scientific">Porphyromonas gingivalis F0570</name>
    <dbReference type="NCBI Taxonomy" id="1227271"/>
    <lineage>
        <taxon>Bacteria</taxon>
        <taxon>Pseudomonadati</taxon>
        <taxon>Bacteroidota</taxon>
        <taxon>Bacteroidia</taxon>
        <taxon>Bacteroidales</taxon>
        <taxon>Porphyromonadaceae</taxon>
        <taxon>Porphyromonas</taxon>
    </lineage>
</organism>
<dbReference type="AlphaFoldDB" id="A0A0E2LP62"/>
<evidence type="ECO:0000313" key="2">
    <source>
        <dbReference type="Proteomes" id="UP000016630"/>
    </source>
</evidence>
<dbReference type="PATRIC" id="fig|1227271.3.peg.1520"/>
<accession>A0A0E2LP62</accession>
<gene>
    <name evidence="1" type="ORF">HMPREF1555_01746</name>
</gene>
<dbReference type="EMBL" id="AWUW01000128">
    <property type="protein sequence ID" value="ERJ64670.1"/>
    <property type="molecule type" value="Genomic_DNA"/>
</dbReference>
<comment type="caution">
    <text evidence="1">The sequence shown here is derived from an EMBL/GenBank/DDBJ whole genome shotgun (WGS) entry which is preliminary data.</text>
</comment>
<dbReference type="HOGENOM" id="CLU_3255611_0_0_10"/>
<dbReference type="Proteomes" id="UP000016630">
    <property type="component" value="Unassembled WGS sequence"/>
</dbReference>